<dbReference type="NCBIfam" id="TIGR03654">
    <property type="entry name" value="L6_bact"/>
    <property type="match status" value="1"/>
</dbReference>
<evidence type="ECO:0000256" key="5">
    <source>
        <dbReference type="RuleBase" id="RU003869"/>
    </source>
</evidence>
<name>A0A2T5MBS8_9GAMM</name>
<dbReference type="GO" id="GO:0003735">
    <property type="term" value="F:structural constituent of ribosome"/>
    <property type="evidence" value="ECO:0007669"/>
    <property type="project" value="UniProtKB-UniRule"/>
</dbReference>
<dbReference type="PRINTS" id="PR00059">
    <property type="entry name" value="RIBOSOMALL6"/>
</dbReference>
<dbReference type="Proteomes" id="UP000244248">
    <property type="component" value="Unassembled WGS sequence"/>
</dbReference>
<dbReference type="PROSITE" id="PS00525">
    <property type="entry name" value="RIBOSOMAL_L6_1"/>
    <property type="match status" value="1"/>
</dbReference>
<reference evidence="8 9" key="1">
    <citation type="submission" date="2018-04" db="EMBL/GenBank/DDBJ databases">
        <title>Novel species isolated from glacier.</title>
        <authorList>
            <person name="Liu Q."/>
            <person name="Xin Y.-H."/>
        </authorList>
    </citation>
    <scope>NUCLEOTIDE SEQUENCE [LARGE SCALE GENOMIC DNA]</scope>
    <source>
        <strain evidence="8 9">GT1R17</strain>
    </source>
</reference>
<evidence type="ECO:0000259" key="7">
    <source>
        <dbReference type="Pfam" id="PF00347"/>
    </source>
</evidence>
<dbReference type="RefSeq" id="WP_107941373.1">
    <property type="nucleotide sequence ID" value="NZ_QANS01000007.1"/>
</dbReference>
<dbReference type="Pfam" id="PF00347">
    <property type="entry name" value="Ribosomal_L6"/>
    <property type="match status" value="2"/>
</dbReference>
<comment type="function">
    <text evidence="4 6">This protein binds to the 23S rRNA, and is important in its secondary structure. It is located near the subunit interface in the base of the L7/L12 stalk, and near the tRNA binding site of the peptidyltransferase center.</text>
</comment>
<dbReference type="InterPro" id="IPR002358">
    <property type="entry name" value="Ribosomal_uL6_CS"/>
</dbReference>
<dbReference type="FunFam" id="3.90.930.12:FF:000001">
    <property type="entry name" value="50S ribosomal protein L6"/>
    <property type="match status" value="1"/>
</dbReference>
<accession>A0A2T5MBS8</accession>
<dbReference type="AlphaFoldDB" id="A0A2T5MBS8"/>
<comment type="caution">
    <text evidence="8">The sequence shown here is derived from an EMBL/GenBank/DDBJ whole genome shotgun (WGS) entry which is preliminary data.</text>
</comment>
<evidence type="ECO:0000256" key="1">
    <source>
        <dbReference type="ARBA" id="ARBA00009356"/>
    </source>
</evidence>
<evidence type="ECO:0000313" key="8">
    <source>
        <dbReference type="EMBL" id="PTU30027.1"/>
    </source>
</evidence>
<dbReference type="PANTHER" id="PTHR11655:SF14">
    <property type="entry name" value="LARGE RIBOSOMAL SUBUNIT PROTEIN UL6M"/>
    <property type="match status" value="1"/>
</dbReference>
<feature type="domain" description="Large ribosomal subunit protein uL6 alpha-beta" evidence="7">
    <location>
        <begin position="89"/>
        <end position="164"/>
    </location>
</feature>
<keyword evidence="2 4" id="KW-0689">Ribosomal protein</keyword>
<dbReference type="InterPro" id="IPR020040">
    <property type="entry name" value="Ribosomal_uL6_a/b-dom"/>
</dbReference>
<evidence type="ECO:0000313" key="9">
    <source>
        <dbReference type="Proteomes" id="UP000244248"/>
    </source>
</evidence>
<dbReference type="PIRSF" id="PIRSF002162">
    <property type="entry name" value="Ribosomal_L6"/>
    <property type="match status" value="1"/>
</dbReference>
<organism evidence="8 9">
    <name type="scientific">Stenotrophobium rhamnosiphilum</name>
    <dbReference type="NCBI Taxonomy" id="2029166"/>
    <lineage>
        <taxon>Bacteria</taxon>
        <taxon>Pseudomonadati</taxon>
        <taxon>Pseudomonadota</taxon>
        <taxon>Gammaproteobacteria</taxon>
        <taxon>Nevskiales</taxon>
        <taxon>Nevskiaceae</taxon>
        <taxon>Stenotrophobium</taxon>
    </lineage>
</organism>
<dbReference type="GO" id="GO:0002181">
    <property type="term" value="P:cytoplasmic translation"/>
    <property type="evidence" value="ECO:0007669"/>
    <property type="project" value="TreeGrafter"/>
</dbReference>
<comment type="similarity">
    <text evidence="1 4 5">Belongs to the universal ribosomal protein uL6 family.</text>
</comment>
<feature type="domain" description="Large ribosomal subunit protein uL6 alpha-beta" evidence="7">
    <location>
        <begin position="11"/>
        <end position="81"/>
    </location>
</feature>
<keyword evidence="4 6" id="KW-0699">rRNA-binding</keyword>
<protein>
    <recommendedName>
        <fullName evidence="4">Large ribosomal subunit protein uL6</fullName>
    </recommendedName>
</protein>
<dbReference type="InterPro" id="IPR000702">
    <property type="entry name" value="Ribosomal_uL6-like"/>
</dbReference>
<evidence type="ECO:0000256" key="4">
    <source>
        <dbReference type="HAMAP-Rule" id="MF_01365"/>
    </source>
</evidence>
<proteinExistence type="inferred from homology"/>
<evidence type="ECO:0000256" key="3">
    <source>
        <dbReference type="ARBA" id="ARBA00023274"/>
    </source>
</evidence>
<dbReference type="HAMAP" id="MF_01365_B">
    <property type="entry name" value="Ribosomal_uL6_B"/>
    <property type="match status" value="1"/>
</dbReference>
<sequence length="177" mass="18737">MSRVAKMPVKIPAGVTVAIEGGNLIVKGPKASLSLPLPANVGIDVKDGVATINEQTLKTNTTIGGTIRALMNNMVDGVTKGFERKLQLVGVGYRASVVGGKHVNLQVGLSHPVEHPIPAGVSVECPTQTDIVIKGADKHMVGQLAAQLRSYRPPEPYKGKGVRYSDEKVVLKEAKKK</sequence>
<dbReference type="SUPFAM" id="SSF56053">
    <property type="entry name" value="Ribosomal protein L6"/>
    <property type="match status" value="2"/>
</dbReference>
<dbReference type="Gene3D" id="3.90.930.12">
    <property type="entry name" value="Ribosomal protein L6, alpha-beta domain"/>
    <property type="match status" value="2"/>
</dbReference>
<keyword evidence="4 6" id="KW-0694">RNA-binding</keyword>
<keyword evidence="3 4" id="KW-0687">Ribonucleoprotein</keyword>
<keyword evidence="9" id="KW-1185">Reference proteome</keyword>
<gene>
    <name evidence="4" type="primary">rplF</name>
    <name evidence="8" type="ORF">CJD38_15880</name>
</gene>
<comment type="subunit">
    <text evidence="4">Part of the 50S ribosomal subunit.</text>
</comment>
<dbReference type="InterPro" id="IPR019906">
    <property type="entry name" value="Ribosomal_uL6_bac-type"/>
</dbReference>
<evidence type="ECO:0000256" key="2">
    <source>
        <dbReference type="ARBA" id="ARBA00022980"/>
    </source>
</evidence>
<dbReference type="EMBL" id="QANS01000007">
    <property type="protein sequence ID" value="PTU30027.1"/>
    <property type="molecule type" value="Genomic_DNA"/>
</dbReference>
<dbReference type="InterPro" id="IPR036789">
    <property type="entry name" value="Ribosomal_uL6-like_a/b-dom_sf"/>
</dbReference>
<evidence type="ECO:0000256" key="6">
    <source>
        <dbReference type="RuleBase" id="RU003870"/>
    </source>
</evidence>
<dbReference type="GO" id="GO:0022625">
    <property type="term" value="C:cytosolic large ribosomal subunit"/>
    <property type="evidence" value="ECO:0007669"/>
    <property type="project" value="UniProtKB-UniRule"/>
</dbReference>
<dbReference type="PANTHER" id="PTHR11655">
    <property type="entry name" value="60S/50S RIBOSOMAL PROTEIN L6/L9"/>
    <property type="match status" value="1"/>
</dbReference>
<dbReference type="GO" id="GO:0019843">
    <property type="term" value="F:rRNA binding"/>
    <property type="evidence" value="ECO:0007669"/>
    <property type="project" value="UniProtKB-UniRule"/>
</dbReference>
<dbReference type="OrthoDB" id="9805007at2"/>